<keyword evidence="2" id="KW-1185">Reference proteome</keyword>
<protein>
    <submittedName>
        <fullName evidence="1">Uncharacterized protein</fullName>
    </submittedName>
</protein>
<name>A0A097R3G3_HAFAL</name>
<evidence type="ECO:0000313" key="1">
    <source>
        <dbReference type="EMBL" id="AIU73254.1"/>
    </source>
</evidence>
<proteinExistence type="predicted"/>
<gene>
    <name evidence="1" type="ORF">AT03_13190</name>
</gene>
<reference evidence="1 2" key="1">
    <citation type="journal article" date="2014" name="Gut Pathog.">
        <title>Gene clusters of Hafnia alvei strain FB1 important in survival and pathogenesis: a draft genome perspective.</title>
        <authorList>
            <person name="Tan J.Y."/>
            <person name="Yin W.F."/>
            <person name="Chan K.G."/>
        </authorList>
    </citation>
    <scope>NUCLEOTIDE SEQUENCE [LARGE SCALE GENOMIC DNA]</scope>
    <source>
        <strain evidence="1 2">FB1</strain>
    </source>
</reference>
<dbReference type="EMBL" id="CP009706">
    <property type="protein sequence ID" value="AIU73254.1"/>
    <property type="molecule type" value="Genomic_DNA"/>
</dbReference>
<sequence length="255" mass="27395">MWRLPVSDWLDVDFLALIRERPTNWLKKGDQVPALFAAVGIQHPEIEARAKYIYLTYSIYNAHGIELDRFGEYVDVGRDGRSDDDYRRAIMQAKLATAFSGTPDNVMVVTATTTSSTDVELVELSPAAFSVHATGPYVPENINDIVDLASVAGVRAYSTHDYGLNGFSLAGIDISSGQALQVGTNTAMQVGDDTALGLNRGSVFISGSYLDAAGSVSGVLEVNGSYLGVADDDYLLIFSRDYGVTGTMLCGAMPK</sequence>
<dbReference type="KEGG" id="hav:AT03_13190"/>
<organism evidence="1 2">
    <name type="scientific">Hafnia alvei FB1</name>
    <dbReference type="NCBI Taxonomy" id="1453496"/>
    <lineage>
        <taxon>Bacteria</taxon>
        <taxon>Pseudomonadati</taxon>
        <taxon>Pseudomonadota</taxon>
        <taxon>Gammaproteobacteria</taxon>
        <taxon>Enterobacterales</taxon>
        <taxon>Hafniaceae</taxon>
        <taxon>Hafnia</taxon>
    </lineage>
</organism>
<dbReference type="OrthoDB" id="5465402at2"/>
<dbReference type="PATRIC" id="fig|1453496.5.peg.2686"/>
<accession>A0A097R3G3</accession>
<evidence type="ECO:0000313" key="2">
    <source>
        <dbReference type="Proteomes" id="UP000029986"/>
    </source>
</evidence>
<dbReference type="HOGENOM" id="CLU_1088889_0_0_6"/>
<dbReference type="AlphaFoldDB" id="A0A097R3G3"/>
<dbReference type="Proteomes" id="UP000029986">
    <property type="component" value="Chromosome"/>
</dbReference>